<name>A0ABY8H6S4_9MICC</name>
<feature type="transmembrane region" description="Helical" evidence="8">
    <location>
        <begin position="350"/>
        <end position="370"/>
    </location>
</feature>
<keyword evidence="3" id="KW-1003">Cell membrane</keyword>
<dbReference type="PANTHER" id="PTHR43045">
    <property type="entry name" value="SHIKIMATE TRANSPORTER"/>
    <property type="match status" value="1"/>
</dbReference>
<feature type="transmembrane region" description="Helical" evidence="8">
    <location>
        <begin position="86"/>
        <end position="104"/>
    </location>
</feature>
<sequence length="477" mass="49308">MTSVSDPVSDPGLSHPALRAGVVGNGIDNIHVFLPVTALAPAMLVLAGPGAAASTGALIMVAMLLGRPLGGIIFGRISDRLGRTRTTRIAIAGTAACALAIAVMPTHELLGPGTVALILALRFIGGIFVAGEYSAAIPLAMEWSSGRRRGLMSGLILSMAPWAQATIAFSVAGLLAVLGPDQYAAWGWRLLFGIGAGLSIGMLIYYRRHVVDAPVFHRHAHQVRATETGNQGAAPNAGRTGMRALLMGRWAGAFWQVFAMMTGLWLLTNTTVLLLTERLSTDSGLNPTAVPVVMGLASVAQAIVMAVAGHLSTGVGRRTLFLCWGAVAAVVGPGLWWLTVHAASWEMAAAGAAVLQVVTVSAYGPVAAYLSERFPTAVRSTGYGAGYSLSLVLPALYPFYLPWLEPLLGRHGSVMALLSLGGVLLMIGAALGPRLGPGELDDDLDAVAYRSAGLAGPAAQPSPRMASRGEPSISSTT</sequence>
<evidence type="ECO:0000313" key="10">
    <source>
        <dbReference type="EMBL" id="WFP16849.1"/>
    </source>
</evidence>
<keyword evidence="2" id="KW-0813">Transport</keyword>
<keyword evidence="11" id="KW-1185">Reference proteome</keyword>
<feature type="domain" description="Major facilitator superfamily (MFS) profile" evidence="9">
    <location>
        <begin position="17"/>
        <end position="440"/>
    </location>
</feature>
<feature type="region of interest" description="Disordered" evidence="7">
    <location>
        <begin position="454"/>
        <end position="477"/>
    </location>
</feature>
<dbReference type="InterPro" id="IPR011701">
    <property type="entry name" value="MFS"/>
</dbReference>
<dbReference type="Proteomes" id="UP001219037">
    <property type="component" value="Chromosome"/>
</dbReference>
<protein>
    <submittedName>
        <fullName evidence="10">MFS transporter</fullName>
    </submittedName>
</protein>
<feature type="transmembrane region" description="Helical" evidence="8">
    <location>
        <begin position="382"/>
        <end position="400"/>
    </location>
</feature>
<dbReference type="RefSeq" id="WP_278157954.1">
    <property type="nucleotide sequence ID" value="NZ_CP121252.1"/>
</dbReference>
<evidence type="ECO:0000256" key="5">
    <source>
        <dbReference type="ARBA" id="ARBA00022989"/>
    </source>
</evidence>
<dbReference type="InterPro" id="IPR036259">
    <property type="entry name" value="MFS_trans_sf"/>
</dbReference>
<dbReference type="InterPro" id="IPR020846">
    <property type="entry name" value="MFS_dom"/>
</dbReference>
<evidence type="ECO:0000256" key="2">
    <source>
        <dbReference type="ARBA" id="ARBA00022448"/>
    </source>
</evidence>
<organism evidence="10 11">
    <name type="scientific">Citricoccus muralis</name>
    <dbReference type="NCBI Taxonomy" id="169134"/>
    <lineage>
        <taxon>Bacteria</taxon>
        <taxon>Bacillati</taxon>
        <taxon>Actinomycetota</taxon>
        <taxon>Actinomycetes</taxon>
        <taxon>Micrococcales</taxon>
        <taxon>Micrococcaceae</taxon>
        <taxon>Citricoccus</taxon>
    </lineage>
</organism>
<evidence type="ECO:0000259" key="9">
    <source>
        <dbReference type="PROSITE" id="PS50850"/>
    </source>
</evidence>
<evidence type="ECO:0000313" key="11">
    <source>
        <dbReference type="Proteomes" id="UP001219037"/>
    </source>
</evidence>
<feature type="transmembrane region" description="Helical" evidence="8">
    <location>
        <begin position="412"/>
        <end position="431"/>
    </location>
</feature>
<accession>A0ABY8H6S4</accession>
<dbReference type="Gene3D" id="1.20.1250.20">
    <property type="entry name" value="MFS general substrate transporter like domains"/>
    <property type="match status" value="2"/>
</dbReference>
<gene>
    <name evidence="10" type="ORF">P8192_01590</name>
</gene>
<feature type="transmembrane region" description="Helical" evidence="8">
    <location>
        <begin position="151"/>
        <end position="177"/>
    </location>
</feature>
<dbReference type="PROSITE" id="PS50850">
    <property type="entry name" value="MFS"/>
    <property type="match status" value="1"/>
</dbReference>
<feature type="transmembrane region" description="Helical" evidence="8">
    <location>
        <begin position="320"/>
        <end position="338"/>
    </location>
</feature>
<keyword evidence="5 8" id="KW-1133">Transmembrane helix</keyword>
<dbReference type="PANTHER" id="PTHR43045:SF4">
    <property type="entry name" value="TRANSPORTER YDFJ-RELATED"/>
    <property type="match status" value="1"/>
</dbReference>
<feature type="transmembrane region" description="Helical" evidence="8">
    <location>
        <begin position="110"/>
        <end position="130"/>
    </location>
</feature>
<keyword evidence="4 8" id="KW-0812">Transmembrane</keyword>
<feature type="transmembrane region" description="Helical" evidence="8">
    <location>
        <begin position="288"/>
        <end position="308"/>
    </location>
</feature>
<reference evidence="10 11" key="1">
    <citation type="submission" date="2023-04" db="EMBL/GenBank/DDBJ databases">
        <title>Funneling lignin-derived compounds into biodiesel using alkali-halophilic Citricoccus sp. P2.</title>
        <authorList>
            <person name="Luo C.-B."/>
        </authorList>
    </citation>
    <scope>NUCLEOTIDE SEQUENCE [LARGE SCALE GENOMIC DNA]</scope>
    <source>
        <strain evidence="10 11">P2</strain>
    </source>
</reference>
<dbReference type="Pfam" id="PF07690">
    <property type="entry name" value="MFS_1"/>
    <property type="match status" value="1"/>
</dbReference>
<proteinExistence type="predicted"/>
<evidence type="ECO:0000256" key="1">
    <source>
        <dbReference type="ARBA" id="ARBA00004651"/>
    </source>
</evidence>
<evidence type="ECO:0000256" key="8">
    <source>
        <dbReference type="SAM" id="Phobius"/>
    </source>
</evidence>
<feature type="transmembrane region" description="Helical" evidence="8">
    <location>
        <begin position="250"/>
        <end position="268"/>
    </location>
</feature>
<evidence type="ECO:0000256" key="3">
    <source>
        <dbReference type="ARBA" id="ARBA00022475"/>
    </source>
</evidence>
<evidence type="ECO:0000256" key="7">
    <source>
        <dbReference type="SAM" id="MobiDB-lite"/>
    </source>
</evidence>
<keyword evidence="6 8" id="KW-0472">Membrane</keyword>
<dbReference type="SUPFAM" id="SSF103473">
    <property type="entry name" value="MFS general substrate transporter"/>
    <property type="match status" value="1"/>
</dbReference>
<evidence type="ECO:0000256" key="4">
    <source>
        <dbReference type="ARBA" id="ARBA00022692"/>
    </source>
</evidence>
<feature type="transmembrane region" description="Helical" evidence="8">
    <location>
        <begin position="183"/>
        <end position="206"/>
    </location>
</feature>
<dbReference type="EMBL" id="CP121252">
    <property type="protein sequence ID" value="WFP16849.1"/>
    <property type="molecule type" value="Genomic_DNA"/>
</dbReference>
<comment type="subcellular location">
    <subcellularLocation>
        <location evidence="1">Cell membrane</location>
        <topology evidence="1">Multi-pass membrane protein</topology>
    </subcellularLocation>
</comment>
<evidence type="ECO:0000256" key="6">
    <source>
        <dbReference type="ARBA" id="ARBA00023136"/>
    </source>
</evidence>
<feature type="transmembrane region" description="Helical" evidence="8">
    <location>
        <begin position="42"/>
        <end position="65"/>
    </location>
</feature>